<keyword evidence="1" id="KW-0805">Transcription regulation</keyword>
<evidence type="ECO:0000313" key="5">
    <source>
        <dbReference type="EMBL" id="SCM76927.1"/>
    </source>
</evidence>
<dbReference type="InterPro" id="IPR036388">
    <property type="entry name" value="WH-like_DNA-bd_sf"/>
</dbReference>
<sequence>MCGWRFRLSERHHDGTVCLNLQRRVHTVQQNDDFQQVKASAGPTGRRKALLDYLLPAGSAQVEELADHFGVSRMTVHRDLRLLEEQGIVRRVHGGVTVRSSSLADSTILYRARLADAEKDALARAAAELVEPGQAVILDDSTTVGHLAAHLVDCKPLTVITSSLTIIDTLKDAPGIETICLGGHYNARFNAFFGYLCEQAVGSLRANTLFMSTSTILGLIAFHQQEEVVKTKRALMEAADRKILLIDSSKFGKTSLIKLAMLTEFDLVITDSGLARADADALLKDGVKLSIVDA</sequence>
<dbReference type="Pfam" id="PF00455">
    <property type="entry name" value="DeoRC"/>
    <property type="match status" value="1"/>
</dbReference>
<proteinExistence type="predicted"/>
<keyword evidence="3" id="KW-0804">Transcription</keyword>
<accession>A0A212LHH1</accession>
<dbReference type="GO" id="GO:0003700">
    <property type="term" value="F:DNA-binding transcription factor activity"/>
    <property type="evidence" value="ECO:0007669"/>
    <property type="project" value="InterPro"/>
</dbReference>
<dbReference type="PANTHER" id="PTHR30363:SF44">
    <property type="entry name" value="AGA OPERON TRANSCRIPTIONAL REPRESSOR-RELATED"/>
    <property type="match status" value="1"/>
</dbReference>
<dbReference type="InterPro" id="IPR014036">
    <property type="entry name" value="DeoR-like_C"/>
</dbReference>
<keyword evidence="2" id="KW-0238">DNA-binding</keyword>
<dbReference type="SUPFAM" id="SSF100950">
    <property type="entry name" value="NagB/RpiA/CoA transferase-like"/>
    <property type="match status" value="1"/>
</dbReference>
<dbReference type="SUPFAM" id="SSF46785">
    <property type="entry name" value="Winged helix' DNA-binding domain"/>
    <property type="match status" value="1"/>
</dbReference>
<feature type="domain" description="HTH deoR-type" evidence="4">
    <location>
        <begin position="43"/>
        <end position="98"/>
    </location>
</feature>
<organism evidence="5">
    <name type="scientific">uncultured Pleomorphomonas sp</name>
    <dbReference type="NCBI Taxonomy" id="442121"/>
    <lineage>
        <taxon>Bacteria</taxon>
        <taxon>Pseudomonadati</taxon>
        <taxon>Pseudomonadota</taxon>
        <taxon>Alphaproteobacteria</taxon>
        <taxon>Hyphomicrobiales</taxon>
        <taxon>Pleomorphomonadaceae</taxon>
        <taxon>Pleomorphomonas</taxon>
        <taxon>environmental samples</taxon>
    </lineage>
</organism>
<dbReference type="InterPro" id="IPR037171">
    <property type="entry name" value="NagB/RpiA_transferase-like"/>
</dbReference>
<dbReference type="EMBL" id="FMJD01000008">
    <property type="protein sequence ID" value="SCM76927.1"/>
    <property type="molecule type" value="Genomic_DNA"/>
</dbReference>
<gene>
    <name evidence="5" type="ORF">KL86PLE_40732</name>
</gene>
<dbReference type="Gene3D" id="1.10.10.10">
    <property type="entry name" value="Winged helix-like DNA-binding domain superfamily/Winged helix DNA-binding domain"/>
    <property type="match status" value="1"/>
</dbReference>
<dbReference type="PROSITE" id="PS00894">
    <property type="entry name" value="HTH_DEOR_1"/>
    <property type="match status" value="1"/>
</dbReference>
<evidence type="ECO:0000256" key="1">
    <source>
        <dbReference type="ARBA" id="ARBA00023015"/>
    </source>
</evidence>
<reference evidence="5" key="1">
    <citation type="submission" date="2016-08" db="EMBL/GenBank/DDBJ databases">
        <authorList>
            <person name="Seilhamer J.J."/>
        </authorList>
    </citation>
    <scope>NUCLEOTIDE SEQUENCE</scope>
    <source>
        <strain evidence="5">86</strain>
    </source>
</reference>
<dbReference type="SMART" id="SM01134">
    <property type="entry name" value="DeoRC"/>
    <property type="match status" value="1"/>
</dbReference>
<dbReference type="InterPro" id="IPR050313">
    <property type="entry name" value="Carb_Metab_HTH_regulators"/>
</dbReference>
<dbReference type="PANTHER" id="PTHR30363">
    <property type="entry name" value="HTH-TYPE TRANSCRIPTIONAL REGULATOR SRLR-RELATED"/>
    <property type="match status" value="1"/>
</dbReference>
<dbReference type="Pfam" id="PF08220">
    <property type="entry name" value="HTH_DeoR"/>
    <property type="match status" value="1"/>
</dbReference>
<dbReference type="AlphaFoldDB" id="A0A212LHH1"/>
<dbReference type="SMART" id="SM00420">
    <property type="entry name" value="HTH_DEOR"/>
    <property type="match status" value="1"/>
</dbReference>
<evidence type="ECO:0000259" key="4">
    <source>
        <dbReference type="PROSITE" id="PS51000"/>
    </source>
</evidence>
<dbReference type="InterPro" id="IPR036390">
    <property type="entry name" value="WH_DNA-bd_sf"/>
</dbReference>
<name>A0A212LHH1_9HYPH</name>
<dbReference type="InterPro" id="IPR018356">
    <property type="entry name" value="Tscrpt_reg_HTH_DeoR_CS"/>
</dbReference>
<evidence type="ECO:0000256" key="3">
    <source>
        <dbReference type="ARBA" id="ARBA00023163"/>
    </source>
</evidence>
<dbReference type="PRINTS" id="PR00037">
    <property type="entry name" value="HTHLACR"/>
</dbReference>
<protein>
    <submittedName>
        <fullName evidence="5">Transcription regulator DeoR family</fullName>
    </submittedName>
</protein>
<evidence type="ECO:0000256" key="2">
    <source>
        <dbReference type="ARBA" id="ARBA00023125"/>
    </source>
</evidence>
<dbReference type="GO" id="GO:0003677">
    <property type="term" value="F:DNA binding"/>
    <property type="evidence" value="ECO:0007669"/>
    <property type="project" value="UniProtKB-KW"/>
</dbReference>
<dbReference type="PROSITE" id="PS51000">
    <property type="entry name" value="HTH_DEOR_2"/>
    <property type="match status" value="1"/>
</dbReference>
<dbReference type="InterPro" id="IPR001034">
    <property type="entry name" value="DeoR_HTH"/>
</dbReference>